<dbReference type="PANTHER" id="PTHR30385:SF7">
    <property type="entry name" value="RNA POLYMERASE SIGMA FACTOR FLIA"/>
    <property type="match status" value="1"/>
</dbReference>
<dbReference type="RefSeq" id="WP_380688617.1">
    <property type="nucleotide sequence ID" value="NZ_JBHRSS010000003.1"/>
</dbReference>
<dbReference type="Pfam" id="PF04542">
    <property type="entry name" value="Sigma70_r2"/>
    <property type="match status" value="1"/>
</dbReference>
<dbReference type="EMBL" id="JBHRSS010000003">
    <property type="protein sequence ID" value="MFC3104027.1"/>
    <property type="molecule type" value="Genomic_DNA"/>
</dbReference>
<evidence type="ECO:0000259" key="5">
    <source>
        <dbReference type="PROSITE" id="PS00716"/>
    </source>
</evidence>
<dbReference type="InterPro" id="IPR013324">
    <property type="entry name" value="RNA_pol_sigma_r3/r4-like"/>
</dbReference>
<dbReference type="NCBIfam" id="NF005413">
    <property type="entry name" value="PRK06986.1"/>
    <property type="match status" value="1"/>
</dbReference>
<dbReference type="NCBIfam" id="TIGR02479">
    <property type="entry name" value="FliA_WhiG"/>
    <property type="match status" value="1"/>
</dbReference>
<evidence type="ECO:0000313" key="7">
    <source>
        <dbReference type="Proteomes" id="UP001595462"/>
    </source>
</evidence>
<name>A0ABV7EQT2_9GAMM</name>
<dbReference type="PROSITE" id="PS00716">
    <property type="entry name" value="SIGMA70_2"/>
    <property type="match status" value="1"/>
</dbReference>
<protein>
    <submittedName>
        <fullName evidence="6">RNA polymerase sigma factor FliA</fullName>
    </submittedName>
</protein>
<reference evidence="7" key="1">
    <citation type="journal article" date="2019" name="Int. J. Syst. Evol. Microbiol.">
        <title>The Global Catalogue of Microorganisms (GCM) 10K type strain sequencing project: providing services to taxonomists for standard genome sequencing and annotation.</title>
        <authorList>
            <consortium name="The Broad Institute Genomics Platform"/>
            <consortium name="The Broad Institute Genome Sequencing Center for Infectious Disease"/>
            <person name="Wu L."/>
            <person name="Ma J."/>
        </authorList>
    </citation>
    <scope>NUCLEOTIDE SEQUENCE [LARGE SCALE GENOMIC DNA]</scope>
    <source>
        <strain evidence="7">KCTC 52640</strain>
    </source>
</reference>
<dbReference type="Gene3D" id="1.10.1740.10">
    <property type="match status" value="1"/>
</dbReference>
<dbReference type="InterPro" id="IPR014284">
    <property type="entry name" value="RNA_pol_sigma-70_dom"/>
</dbReference>
<dbReference type="PRINTS" id="PR00046">
    <property type="entry name" value="SIGMA70FCT"/>
</dbReference>
<evidence type="ECO:0000256" key="1">
    <source>
        <dbReference type="ARBA" id="ARBA00023015"/>
    </source>
</evidence>
<dbReference type="CDD" id="cd06171">
    <property type="entry name" value="Sigma70_r4"/>
    <property type="match status" value="1"/>
</dbReference>
<keyword evidence="3" id="KW-0238">DNA-binding</keyword>
<keyword evidence="2" id="KW-0731">Sigma factor</keyword>
<dbReference type="Proteomes" id="UP001595462">
    <property type="component" value="Unassembled WGS sequence"/>
</dbReference>
<evidence type="ECO:0000313" key="6">
    <source>
        <dbReference type="EMBL" id="MFC3104027.1"/>
    </source>
</evidence>
<dbReference type="InterPro" id="IPR007627">
    <property type="entry name" value="RNA_pol_sigma70_r2"/>
</dbReference>
<keyword evidence="1" id="KW-0805">Transcription regulation</keyword>
<dbReference type="InterPro" id="IPR013325">
    <property type="entry name" value="RNA_pol_sigma_r2"/>
</dbReference>
<dbReference type="SUPFAM" id="SSF88659">
    <property type="entry name" value="Sigma3 and sigma4 domains of RNA polymerase sigma factors"/>
    <property type="match status" value="2"/>
</dbReference>
<dbReference type="NCBIfam" id="TIGR02937">
    <property type="entry name" value="sigma70-ECF"/>
    <property type="match status" value="1"/>
</dbReference>
<proteinExistence type="predicted"/>
<comment type="caution">
    <text evidence="6">The sequence shown here is derived from an EMBL/GenBank/DDBJ whole genome shotgun (WGS) entry which is preliminary data.</text>
</comment>
<evidence type="ECO:0000256" key="2">
    <source>
        <dbReference type="ARBA" id="ARBA00023082"/>
    </source>
</evidence>
<gene>
    <name evidence="6" type="primary">fliA</name>
    <name evidence="6" type="ORF">ACFOSU_08995</name>
</gene>
<keyword evidence="7" id="KW-1185">Reference proteome</keyword>
<dbReference type="InterPro" id="IPR000943">
    <property type="entry name" value="RNA_pol_sigma70"/>
</dbReference>
<organism evidence="6 7">
    <name type="scientific">Salinisphaera aquimarina</name>
    <dbReference type="NCBI Taxonomy" id="2094031"/>
    <lineage>
        <taxon>Bacteria</taxon>
        <taxon>Pseudomonadati</taxon>
        <taxon>Pseudomonadota</taxon>
        <taxon>Gammaproteobacteria</taxon>
        <taxon>Salinisphaerales</taxon>
        <taxon>Salinisphaeraceae</taxon>
        <taxon>Salinisphaera</taxon>
    </lineage>
</organism>
<evidence type="ECO:0000256" key="4">
    <source>
        <dbReference type="ARBA" id="ARBA00023163"/>
    </source>
</evidence>
<accession>A0ABV7EQT2</accession>
<dbReference type="InterPro" id="IPR012845">
    <property type="entry name" value="RNA_pol_sigma_FliA_WhiG"/>
</dbReference>
<keyword evidence="4" id="KW-0804">Transcription</keyword>
<dbReference type="PANTHER" id="PTHR30385">
    <property type="entry name" value="SIGMA FACTOR F FLAGELLAR"/>
    <property type="match status" value="1"/>
</dbReference>
<sequence length="238" mass="26425">MHLSTNRGPAALNFSPLLDENLELVKRIAWRLHRRLPSCVDIEDLVQAGVIGLLEAQSRYQEDESASFATFAGIRIRGAMLDEIRRGDWAPRSLHRSARALAQARHDVERRCGGAASAPDVAAEMGMALPEYRRLCDDIGLAHLASLDATLADQPGLEVCANDSAMPENEVEHDDMCRAVMEASQSLPEREQMLLHLYYEAGENLRQIAERMGVSESRVCQLHGRAIRQMRDLIGEAA</sequence>
<dbReference type="Pfam" id="PF04545">
    <property type="entry name" value="Sigma70_r4"/>
    <property type="match status" value="1"/>
</dbReference>
<evidence type="ECO:0000256" key="3">
    <source>
        <dbReference type="ARBA" id="ARBA00023125"/>
    </source>
</evidence>
<dbReference type="Gene3D" id="1.20.140.160">
    <property type="match status" value="1"/>
</dbReference>
<dbReference type="SUPFAM" id="SSF88946">
    <property type="entry name" value="Sigma2 domain of RNA polymerase sigma factors"/>
    <property type="match status" value="1"/>
</dbReference>
<dbReference type="InterPro" id="IPR007630">
    <property type="entry name" value="RNA_pol_sigma70_r4"/>
</dbReference>
<feature type="domain" description="RNA polymerase sigma-70" evidence="5">
    <location>
        <begin position="204"/>
        <end position="230"/>
    </location>
</feature>